<dbReference type="PANTHER" id="PTHR42305:SF1">
    <property type="entry name" value="MEMBRANE PROTEIN RV1733C-RELATED"/>
    <property type="match status" value="1"/>
</dbReference>
<name>A0A1B1MNM7_STRLN</name>
<reference evidence="1 2" key="1">
    <citation type="submission" date="2016-07" db="EMBL/GenBank/DDBJ databases">
        <title>Enhancement of antibiotic productionsby engineered nitrateutilization in actinobacteria.</title>
        <authorList>
            <person name="Meng S.C."/>
        </authorList>
    </citation>
    <scope>NUCLEOTIDE SEQUENCE [LARGE SCALE GENOMIC DNA]</scope>
    <source>
        <strain evidence="1 2">NRRL 2936</strain>
    </source>
</reference>
<gene>
    <name evidence="1" type="ORF">SLINC_7954</name>
</gene>
<dbReference type="PANTHER" id="PTHR42305">
    <property type="entry name" value="MEMBRANE PROTEIN RV1733C-RELATED"/>
    <property type="match status" value="1"/>
</dbReference>
<proteinExistence type="predicted"/>
<dbReference type="Proteomes" id="UP000092598">
    <property type="component" value="Chromosome"/>
</dbReference>
<dbReference type="OrthoDB" id="4213157at2"/>
<dbReference type="AlphaFoldDB" id="A0A1B1MNM7"/>
<dbReference type="InterPro" id="IPR039708">
    <property type="entry name" value="MT1774/Rv1733c-like"/>
</dbReference>
<accession>A0A1B1MNM7</accession>
<dbReference type="EMBL" id="CP016438">
    <property type="protein sequence ID" value="ANS70178.1"/>
    <property type="molecule type" value="Genomic_DNA"/>
</dbReference>
<evidence type="ECO:0000313" key="1">
    <source>
        <dbReference type="EMBL" id="ANS70178.1"/>
    </source>
</evidence>
<organism evidence="1 2">
    <name type="scientific">Streptomyces lincolnensis</name>
    <dbReference type="NCBI Taxonomy" id="1915"/>
    <lineage>
        <taxon>Bacteria</taxon>
        <taxon>Bacillati</taxon>
        <taxon>Actinomycetota</taxon>
        <taxon>Actinomycetes</taxon>
        <taxon>Kitasatosporales</taxon>
        <taxon>Streptomycetaceae</taxon>
        <taxon>Streptomyces</taxon>
    </lineage>
</organism>
<dbReference type="RefSeq" id="WP_067443674.1">
    <property type="nucleotide sequence ID" value="NZ_CP016438.1"/>
</dbReference>
<protein>
    <submittedName>
        <fullName evidence="1">Proline rich protein membrane protein</fullName>
    </submittedName>
</protein>
<dbReference type="KEGG" id="sls:SLINC_7954"/>
<sequence>MTKGRAAQGTKLRFWRWRRNPLRRRSDVTEAWIVLAVWAFTLLGGSVAGQIAAMPLERALDARRAEIRPMSAVVTQDAPGTPASVRFGGTGDTVWVGVRWTTADGATQVGRTKAEPGTAEGDRVTVWTDRTGALASEAANSRTGTVNLPGAS</sequence>
<evidence type="ECO:0000313" key="2">
    <source>
        <dbReference type="Proteomes" id="UP000092598"/>
    </source>
</evidence>
<keyword evidence="2" id="KW-1185">Reference proteome</keyword>